<dbReference type="InterPro" id="IPR051533">
    <property type="entry name" value="WaaL-like"/>
</dbReference>
<feature type="transmembrane region" description="Helical" evidence="5">
    <location>
        <begin position="376"/>
        <end position="393"/>
    </location>
</feature>
<evidence type="ECO:0000256" key="1">
    <source>
        <dbReference type="ARBA" id="ARBA00004141"/>
    </source>
</evidence>
<evidence type="ECO:0000313" key="7">
    <source>
        <dbReference type="EMBL" id="OGD97212.1"/>
    </source>
</evidence>
<sequence>MDLIRVLLITSIATIIPGQVIRIPIVSSGAITLTDISVAITVITFLFLILISKKPLYFPKKIFYMFLLFCLSAFASTLLALNNFTPNQILESSLFLIRFILYFLIVVVSINVIKKNKITQWLNAVLFVGLIFTLIGILQIILIPDLSFLTIWGWDPHRSRLTSSLIDPNFSGLLISTFLTIALVLYLHKKTKLYLLETVIFFSSIILTFSRSSYLALMTAIIIIGLMKSSKIIVITILLFVVIIFASEKVQDRISGAFNLDETTQARFESWQNALAIFRQNLIFGVGFNTYRFAQNKYGNFSLDNPIGGHSGSGSDSSFALVAATTGILGLSAFLLFLISIVKLITKNVAHNHLRLMATAAFFSLLIHSQFVNSFFYPQIMVVIWLLIGLSYVKENLST</sequence>
<feature type="transmembrane region" description="Helical" evidence="5">
    <location>
        <begin position="354"/>
        <end position="370"/>
    </location>
</feature>
<feature type="transmembrane region" description="Helical" evidence="5">
    <location>
        <begin position="169"/>
        <end position="187"/>
    </location>
</feature>
<evidence type="ECO:0000256" key="4">
    <source>
        <dbReference type="ARBA" id="ARBA00023136"/>
    </source>
</evidence>
<dbReference type="PANTHER" id="PTHR37422:SF17">
    <property type="entry name" value="O-ANTIGEN LIGASE"/>
    <property type="match status" value="1"/>
</dbReference>
<evidence type="ECO:0000313" key="8">
    <source>
        <dbReference type="Proteomes" id="UP000176740"/>
    </source>
</evidence>
<keyword evidence="3 5" id="KW-1133">Transmembrane helix</keyword>
<evidence type="ECO:0000259" key="6">
    <source>
        <dbReference type="Pfam" id="PF04932"/>
    </source>
</evidence>
<name>A0A1F5GZ61_9BACT</name>
<dbReference type="AlphaFoldDB" id="A0A1F5GZ61"/>
<comment type="caution">
    <text evidence="7">The sequence shown here is derived from an EMBL/GenBank/DDBJ whole genome shotgun (WGS) entry which is preliminary data.</text>
</comment>
<evidence type="ECO:0000256" key="5">
    <source>
        <dbReference type="SAM" id="Phobius"/>
    </source>
</evidence>
<accession>A0A1F5GZ61</accession>
<feature type="transmembrane region" description="Helical" evidence="5">
    <location>
        <begin position="271"/>
        <end position="291"/>
    </location>
</feature>
<feature type="transmembrane region" description="Helical" evidence="5">
    <location>
        <begin position="125"/>
        <end position="149"/>
    </location>
</feature>
<feature type="transmembrane region" description="Helical" evidence="5">
    <location>
        <begin position="319"/>
        <end position="342"/>
    </location>
</feature>
<dbReference type="GO" id="GO:0016020">
    <property type="term" value="C:membrane"/>
    <property type="evidence" value="ECO:0007669"/>
    <property type="project" value="UniProtKB-SubCell"/>
</dbReference>
<proteinExistence type="predicted"/>
<dbReference type="InterPro" id="IPR007016">
    <property type="entry name" value="O-antigen_ligase-rel_domated"/>
</dbReference>
<dbReference type="EMBL" id="MFBO01000036">
    <property type="protein sequence ID" value="OGD97212.1"/>
    <property type="molecule type" value="Genomic_DNA"/>
</dbReference>
<feature type="transmembrane region" description="Helical" evidence="5">
    <location>
        <begin position="93"/>
        <end position="113"/>
    </location>
</feature>
<dbReference type="STRING" id="1797725.A3A49_02420"/>
<keyword evidence="4 5" id="KW-0472">Membrane</keyword>
<reference evidence="7 8" key="1">
    <citation type="journal article" date="2016" name="Nat. Commun.">
        <title>Thousands of microbial genomes shed light on interconnected biogeochemical processes in an aquifer system.</title>
        <authorList>
            <person name="Anantharaman K."/>
            <person name="Brown C.T."/>
            <person name="Hug L.A."/>
            <person name="Sharon I."/>
            <person name="Castelle C.J."/>
            <person name="Probst A.J."/>
            <person name="Thomas B.C."/>
            <person name="Singh A."/>
            <person name="Wilkins M.J."/>
            <person name="Karaoz U."/>
            <person name="Brodie E.L."/>
            <person name="Williams K.H."/>
            <person name="Hubbard S.S."/>
            <person name="Banfield J.F."/>
        </authorList>
    </citation>
    <scope>NUCLEOTIDE SEQUENCE [LARGE SCALE GENOMIC DNA]</scope>
</reference>
<dbReference type="PANTHER" id="PTHR37422">
    <property type="entry name" value="TEICHURONIC ACID BIOSYNTHESIS PROTEIN TUAE"/>
    <property type="match status" value="1"/>
</dbReference>
<feature type="transmembrane region" description="Helical" evidence="5">
    <location>
        <begin position="32"/>
        <end position="50"/>
    </location>
</feature>
<feature type="transmembrane region" description="Helical" evidence="5">
    <location>
        <begin position="62"/>
        <end position="81"/>
    </location>
</feature>
<feature type="domain" description="O-antigen ligase-related" evidence="6">
    <location>
        <begin position="199"/>
        <end position="335"/>
    </location>
</feature>
<dbReference type="Pfam" id="PF04932">
    <property type="entry name" value="Wzy_C"/>
    <property type="match status" value="1"/>
</dbReference>
<dbReference type="Proteomes" id="UP000176740">
    <property type="component" value="Unassembled WGS sequence"/>
</dbReference>
<keyword evidence="2 5" id="KW-0812">Transmembrane</keyword>
<evidence type="ECO:0000256" key="2">
    <source>
        <dbReference type="ARBA" id="ARBA00022692"/>
    </source>
</evidence>
<protein>
    <recommendedName>
        <fullName evidence="6">O-antigen ligase-related domain-containing protein</fullName>
    </recommendedName>
</protein>
<evidence type="ECO:0000256" key="3">
    <source>
        <dbReference type="ARBA" id="ARBA00022989"/>
    </source>
</evidence>
<gene>
    <name evidence="7" type="ORF">A3A49_02420</name>
</gene>
<comment type="subcellular location">
    <subcellularLocation>
        <location evidence="1">Membrane</location>
        <topology evidence="1">Multi-pass membrane protein</topology>
    </subcellularLocation>
</comment>
<feature type="transmembrane region" description="Helical" evidence="5">
    <location>
        <begin position="199"/>
        <end position="226"/>
    </location>
</feature>
<organism evidence="7 8">
    <name type="scientific">Candidatus Curtissbacteria bacterium RIFCSPLOWO2_01_FULL_38_11b</name>
    <dbReference type="NCBI Taxonomy" id="1797725"/>
    <lineage>
        <taxon>Bacteria</taxon>
        <taxon>Candidatus Curtissiibacteriota</taxon>
    </lineage>
</organism>